<evidence type="ECO:0000256" key="1">
    <source>
        <dbReference type="SAM" id="MobiDB-lite"/>
    </source>
</evidence>
<dbReference type="InterPro" id="IPR025558">
    <property type="entry name" value="DUF4283"/>
</dbReference>
<feature type="domain" description="DUF4283" evidence="2">
    <location>
        <begin position="92"/>
        <end position="151"/>
    </location>
</feature>
<comment type="caution">
    <text evidence="3">The sequence shown here is derived from an EMBL/GenBank/DDBJ whole genome shotgun (WGS) entry which is preliminary data.</text>
</comment>
<dbReference type="AlphaFoldDB" id="A0A445DUI2"/>
<dbReference type="EMBL" id="SDMP01000003">
    <property type="protein sequence ID" value="RYR66844.1"/>
    <property type="molecule type" value="Genomic_DNA"/>
</dbReference>
<dbReference type="InterPro" id="IPR040256">
    <property type="entry name" value="At4g02000-like"/>
</dbReference>
<protein>
    <recommendedName>
        <fullName evidence="2">DUF4283 domain-containing protein</fullName>
    </recommendedName>
</protein>
<dbReference type="Proteomes" id="UP000289738">
    <property type="component" value="Chromosome A03"/>
</dbReference>
<feature type="region of interest" description="Disordered" evidence="1">
    <location>
        <begin position="1"/>
        <end position="50"/>
    </location>
</feature>
<dbReference type="PANTHER" id="PTHR31286">
    <property type="entry name" value="GLYCINE-RICH CELL WALL STRUCTURAL PROTEIN 1.8-LIKE"/>
    <property type="match status" value="1"/>
</dbReference>
<dbReference type="Pfam" id="PF14111">
    <property type="entry name" value="DUF4283"/>
    <property type="match status" value="1"/>
</dbReference>
<organism evidence="3 4">
    <name type="scientific">Arachis hypogaea</name>
    <name type="common">Peanut</name>
    <dbReference type="NCBI Taxonomy" id="3818"/>
    <lineage>
        <taxon>Eukaryota</taxon>
        <taxon>Viridiplantae</taxon>
        <taxon>Streptophyta</taxon>
        <taxon>Embryophyta</taxon>
        <taxon>Tracheophyta</taxon>
        <taxon>Spermatophyta</taxon>
        <taxon>Magnoliopsida</taxon>
        <taxon>eudicotyledons</taxon>
        <taxon>Gunneridae</taxon>
        <taxon>Pentapetalae</taxon>
        <taxon>rosids</taxon>
        <taxon>fabids</taxon>
        <taxon>Fabales</taxon>
        <taxon>Fabaceae</taxon>
        <taxon>Papilionoideae</taxon>
        <taxon>50 kb inversion clade</taxon>
        <taxon>dalbergioids sensu lato</taxon>
        <taxon>Dalbergieae</taxon>
        <taxon>Pterocarpus clade</taxon>
        <taxon>Arachis</taxon>
    </lineage>
</organism>
<gene>
    <name evidence="3" type="ORF">Ahy_A03g012941</name>
</gene>
<evidence type="ECO:0000313" key="3">
    <source>
        <dbReference type="EMBL" id="RYR66844.1"/>
    </source>
</evidence>
<feature type="compositionally biased region" description="Basic and acidic residues" evidence="1">
    <location>
        <begin position="1"/>
        <end position="37"/>
    </location>
</feature>
<sequence length="342" mass="38681">MVVHGDQRGMYKDAKAPSEGHPQEVRGSEKETGEKGSKGGGRPATQGTFGSKVSFKDKVVGVSTPKPLVIDESLEGIVLPWLREAMWEGLKLRFIWRLKGGYEILDVGNDYFLVKCDLLEDREKVHLGGSWMILSFYLVVKPWSFEFHPTEESFGSTLMWVCFKWLKILYYQEKAMQCIATEVGKPIKVDVATKEVERGKFARACILIDLGVLVIDEIEVDDVIYKVDYEHLELICEKCRCYGHVVVYCKKDNDVKAVEEDFSLPENDNQHADSAKMQQRQDASVFGKSLIKEGNKGYPKSMPSKMLAKLGDVHATNQEEEIGAWIKVDKNREGSKRCGQES</sequence>
<proteinExistence type="predicted"/>
<evidence type="ECO:0000313" key="4">
    <source>
        <dbReference type="Proteomes" id="UP000289738"/>
    </source>
</evidence>
<keyword evidence="4" id="KW-1185">Reference proteome</keyword>
<accession>A0A445DUI2</accession>
<name>A0A445DUI2_ARAHY</name>
<dbReference type="STRING" id="3818.A0A445DUI2"/>
<dbReference type="PANTHER" id="PTHR31286:SF171">
    <property type="entry name" value="CCHC-TYPE DOMAIN-CONTAINING PROTEIN"/>
    <property type="match status" value="1"/>
</dbReference>
<evidence type="ECO:0000259" key="2">
    <source>
        <dbReference type="Pfam" id="PF14111"/>
    </source>
</evidence>
<reference evidence="3 4" key="1">
    <citation type="submission" date="2019-01" db="EMBL/GenBank/DDBJ databases">
        <title>Sequencing of cultivated peanut Arachis hypogaea provides insights into genome evolution and oil improvement.</title>
        <authorList>
            <person name="Chen X."/>
        </authorList>
    </citation>
    <scope>NUCLEOTIDE SEQUENCE [LARGE SCALE GENOMIC DNA]</scope>
    <source>
        <strain evidence="4">cv. Fuhuasheng</strain>
        <tissue evidence="3">Leaves</tissue>
    </source>
</reference>